<feature type="domain" description="Exonuclease" evidence="3">
    <location>
        <begin position="92"/>
        <end position="257"/>
    </location>
</feature>
<evidence type="ECO:0000313" key="4">
    <source>
        <dbReference type="EMBL" id="GGF63119.1"/>
    </source>
</evidence>
<dbReference type="EMBL" id="BMCT01000002">
    <property type="protein sequence ID" value="GGF63119.1"/>
    <property type="molecule type" value="Genomic_DNA"/>
</dbReference>
<dbReference type="InterPro" id="IPR036397">
    <property type="entry name" value="RNaseH_sf"/>
</dbReference>
<evidence type="ECO:0000313" key="5">
    <source>
        <dbReference type="Proteomes" id="UP000606044"/>
    </source>
</evidence>
<dbReference type="RefSeq" id="WP_188578637.1">
    <property type="nucleotide sequence ID" value="NZ_BMCT01000002.1"/>
</dbReference>
<reference evidence="4" key="2">
    <citation type="submission" date="2020-09" db="EMBL/GenBank/DDBJ databases">
        <authorList>
            <person name="Sun Q."/>
            <person name="Sedlacek I."/>
        </authorList>
    </citation>
    <scope>NUCLEOTIDE SEQUENCE</scope>
    <source>
        <strain evidence="4">CCM 7897</strain>
    </source>
</reference>
<dbReference type="InterPro" id="IPR013520">
    <property type="entry name" value="Ribonucl_H"/>
</dbReference>
<dbReference type="SMART" id="SM00479">
    <property type="entry name" value="EXOIII"/>
    <property type="match status" value="1"/>
</dbReference>
<dbReference type="NCBIfam" id="NF006615">
    <property type="entry name" value="PRK09182.1"/>
    <property type="match status" value="1"/>
</dbReference>
<keyword evidence="5" id="KW-1185">Reference proteome</keyword>
<dbReference type="GO" id="GO:0003676">
    <property type="term" value="F:nucleic acid binding"/>
    <property type="evidence" value="ECO:0007669"/>
    <property type="project" value="InterPro"/>
</dbReference>
<gene>
    <name evidence="4" type="ORF">GCM10007301_23640</name>
</gene>
<name>A0A917BZH9_9HYPH</name>
<dbReference type="Pfam" id="PF00929">
    <property type="entry name" value="RNase_T"/>
    <property type="match status" value="1"/>
</dbReference>
<dbReference type="Gene3D" id="3.30.420.10">
    <property type="entry name" value="Ribonuclease H-like superfamily/Ribonuclease H"/>
    <property type="match status" value="1"/>
</dbReference>
<dbReference type="PANTHER" id="PTHR30231">
    <property type="entry name" value="DNA POLYMERASE III SUBUNIT EPSILON"/>
    <property type="match status" value="1"/>
</dbReference>
<dbReference type="Proteomes" id="UP000606044">
    <property type="component" value="Unassembled WGS sequence"/>
</dbReference>
<dbReference type="CDD" id="cd06127">
    <property type="entry name" value="DEDDh"/>
    <property type="match status" value="1"/>
</dbReference>
<evidence type="ECO:0000256" key="2">
    <source>
        <dbReference type="ARBA" id="ARBA00026073"/>
    </source>
</evidence>
<reference evidence="4" key="1">
    <citation type="journal article" date="2014" name="Int. J. Syst. Evol. Microbiol.">
        <title>Complete genome sequence of Corynebacterium casei LMG S-19264T (=DSM 44701T), isolated from a smear-ripened cheese.</title>
        <authorList>
            <consortium name="US DOE Joint Genome Institute (JGI-PGF)"/>
            <person name="Walter F."/>
            <person name="Albersmeier A."/>
            <person name="Kalinowski J."/>
            <person name="Ruckert C."/>
        </authorList>
    </citation>
    <scope>NUCLEOTIDE SEQUENCE</scope>
    <source>
        <strain evidence="4">CCM 7897</strain>
    </source>
</reference>
<dbReference type="SUPFAM" id="SSF53098">
    <property type="entry name" value="Ribonuclease H-like"/>
    <property type="match status" value="1"/>
</dbReference>
<dbReference type="PANTHER" id="PTHR30231:SF37">
    <property type="entry name" value="EXODEOXYRIBONUCLEASE 10"/>
    <property type="match status" value="1"/>
</dbReference>
<comment type="function">
    <text evidence="1">DNA polymerase III is a complex, multichain enzyme responsible for most of the replicative synthesis in bacteria. The epsilon subunit contain the editing function and is a proofreading 3'-5' exonuclease.</text>
</comment>
<accession>A0A917BZH9</accession>
<dbReference type="FunFam" id="3.30.420.10:FF:000045">
    <property type="entry name" value="3'-5' exonuclease DinG"/>
    <property type="match status" value="1"/>
</dbReference>
<comment type="subunit">
    <text evidence="2">DNA polymerase III contains a core (composed of alpha, epsilon and theta chains) that associates with a tau subunit. This core dimerizes to form the POLIII' complex. PolIII' associates with the gamma complex (composed of gamma, delta, delta', psi and chi chains) and with the beta chain to form the complete DNA polymerase III complex.</text>
</comment>
<dbReference type="InterPro" id="IPR012337">
    <property type="entry name" value="RNaseH-like_sf"/>
</dbReference>
<dbReference type="GO" id="GO:0045004">
    <property type="term" value="P:DNA replication proofreading"/>
    <property type="evidence" value="ECO:0007669"/>
    <property type="project" value="TreeGrafter"/>
</dbReference>
<protein>
    <submittedName>
        <fullName evidence="4">DNA polymerase III subunit epsilon</fullName>
    </submittedName>
</protein>
<evidence type="ECO:0000259" key="3">
    <source>
        <dbReference type="SMART" id="SM00479"/>
    </source>
</evidence>
<sequence>MAQQADFFALLALDDLSPEEVAALAKPRRKVRAKAGVAKTDEVKPKPGPAVAYDAVHEAYACELEETGRYRVLRKLQPRTVLPRALEPGEKLAVIVDTETTGLDHQKDEVIELGMVAFTYREGGEIGDVISTFSALREPSVPISETITRLTGITPEMVKGHVLDLEAVARFMEPASLVIAHNARFDRPFCEHLAEGFDGKAWACSVQEVPWGDFGFEGVKLGYLIGQCGMFHNGHRAVDDCHALLEVLAAPLKEAEGTGFARLLDTARKPRYRVWAEQSPFEMKDALKARGYRWNDGSDGRPKSWWREVMEDGLDEEIRFLKEEIYLREVEPYVQKLTAFDRYKA</sequence>
<organism evidence="4 5">
    <name type="scientific">Azorhizobium oxalatiphilum</name>
    <dbReference type="NCBI Taxonomy" id="980631"/>
    <lineage>
        <taxon>Bacteria</taxon>
        <taxon>Pseudomonadati</taxon>
        <taxon>Pseudomonadota</taxon>
        <taxon>Alphaproteobacteria</taxon>
        <taxon>Hyphomicrobiales</taxon>
        <taxon>Xanthobacteraceae</taxon>
        <taxon>Azorhizobium</taxon>
    </lineage>
</organism>
<dbReference type="GO" id="GO:0005829">
    <property type="term" value="C:cytosol"/>
    <property type="evidence" value="ECO:0007669"/>
    <property type="project" value="TreeGrafter"/>
</dbReference>
<proteinExistence type="predicted"/>
<evidence type="ECO:0000256" key="1">
    <source>
        <dbReference type="ARBA" id="ARBA00025483"/>
    </source>
</evidence>
<dbReference type="GO" id="GO:0008408">
    <property type="term" value="F:3'-5' exonuclease activity"/>
    <property type="evidence" value="ECO:0007669"/>
    <property type="project" value="TreeGrafter"/>
</dbReference>
<comment type="caution">
    <text evidence="4">The sequence shown here is derived from an EMBL/GenBank/DDBJ whole genome shotgun (WGS) entry which is preliminary data.</text>
</comment>
<dbReference type="AlphaFoldDB" id="A0A917BZH9"/>